<dbReference type="NCBIfam" id="TIGR04075">
    <property type="entry name" value="bacter_Pnkp"/>
    <property type="match status" value="1"/>
</dbReference>
<feature type="domain" description="Polynucleotide kinase-phosphatase ligase" evidence="2">
    <location>
        <begin position="466"/>
        <end position="843"/>
    </location>
</feature>
<dbReference type="PATRIC" id="fig|242163.4.peg.5879"/>
<dbReference type="Proteomes" id="UP000036959">
    <property type="component" value="Unassembled WGS sequence"/>
</dbReference>
<keyword evidence="4" id="KW-1185">Reference proteome</keyword>
<dbReference type="Gene3D" id="3.40.50.300">
    <property type="entry name" value="P-loop containing nucleotide triphosphate hydrolases"/>
    <property type="match status" value="1"/>
</dbReference>
<dbReference type="SUPFAM" id="SSF52540">
    <property type="entry name" value="P-loop containing nucleoside triphosphate hydrolases"/>
    <property type="match status" value="1"/>
</dbReference>
<proteinExistence type="predicted"/>
<comment type="caution">
    <text evidence="3">The sequence shown here is derived from an EMBL/GenBank/DDBJ whole genome shotgun (WGS) entry which is preliminary data.</text>
</comment>
<dbReference type="Pfam" id="PF16542">
    <property type="entry name" value="PNKP_ligase"/>
    <property type="match status" value="1"/>
</dbReference>
<accession>A0A0L0ME08</accession>
<evidence type="ECO:0000313" key="3">
    <source>
        <dbReference type="EMBL" id="KND60531.1"/>
    </source>
</evidence>
<dbReference type="AlphaFoldDB" id="A0A0L0ME08"/>
<dbReference type="CDD" id="cd07423">
    <property type="entry name" value="MPP_Prp_like"/>
    <property type="match status" value="1"/>
</dbReference>
<dbReference type="EMBL" id="LFJJ01000057">
    <property type="protein sequence ID" value="KND60531.1"/>
    <property type="molecule type" value="Genomic_DNA"/>
</dbReference>
<dbReference type="PANTHER" id="PTHR42850">
    <property type="entry name" value="METALLOPHOSPHOESTERASE"/>
    <property type="match status" value="1"/>
</dbReference>
<dbReference type="PANTHER" id="PTHR42850:SF7">
    <property type="entry name" value="BIS(5'-NUCLEOSYL)-TETRAPHOSPHATASE PRPE [ASYMMETRICAL]"/>
    <property type="match status" value="1"/>
</dbReference>
<sequence length="848" mass="94888">MSIVRIPQLALVALIGLSGAGKSSFARKHFLATEVISSDTCRGFVSDDENDQSATADAFDVLYFIAAKRLAAGRLTVIDATNVRVEDRKRLLALAAEYHVLCTAIVFDLPERVCQERNVARPDRNFGPHVIRSQLQNLHRSMRGLAREGFRSVTTFDSVEAVDAAIVERERLWNERRDDHGPFDLIGNVHGCRDELVALLTRLGYSVGGTRETPDVIAPDRRRAIFLGDLVDRGPDSPGVLRLVMHMVSNGTALCVPGNHDVKLMRKLRGKDVRVSHGLAETLQQLERETDSFRKDIGDFIYSLVSYYVLDDGRLVVAHAGLKQSLQGRSSGAVRDFALYGETTGETDEYGLPERFDWAREYRGPAMVVYGHTPVDEPKWVNRTLCLDTGCVFGGKLTALRYPERELVSVDAQRMHYEPMRPLHEAPAKTATRDGSVLDIGDVLGKRIIEPRLGRSITIREENAHAALEVMSRFAVDPRWIIYLPPTMSPPESAPNGPLLERPEEAFDYYRKEGVTRLVCEEKHMGSRAIVILCRSEEVAARRFGVTGQGIAVIYTRTGRRFFSGDDTEKILLRRFDQAMEDAGLWRELNTDWIAFDAELLPWSAKAEELLRKQYAPTGTAALAALSAGGEWLSQAASRGLDVDAMAARTSSRMTAASKYVDEYRKYCWSVASADDLRLAPFHVLAHEHAVTLTQPHGWHLGIIDRLCHAAPGLFRATQRRHVDLNDAQTESEARAWWTSITSATSEGMVVKPEEGFVEGRRGFAQPAIKCRGGEYLRLIYGPTYTEPDNLERLRQRGVGTKRVLALREFALGFEALSRFVEREPLYRVHECVFGVLAMESEPVDPRL</sequence>
<dbReference type="InterPro" id="IPR050126">
    <property type="entry name" value="Ap4A_hydrolase"/>
</dbReference>
<dbReference type="InterPro" id="IPR027417">
    <property type="entry name" value="P-loop_NTPase"/>
</dbReference>
<dbReference type="Pfam" id="PF13671">
    <property type="entry name" value="AAA_33"/>
    <property type="match status" value="1"/>
</dbReference>
<protein>
    <submittedName>
        <fullName evidence="3">Protein serine-threonine phosphatase</fullName>
    </submittedName>
</protein>
<dbReference type="SUPFAM" id="SSF56091">
    <property type="entry name" value="DNA ligase/mRNA capping enzyme, catalytic domain"/>
    <property type="match status" value="1"/>
</dbReference>
<gene>
    <name evidence="3" type="ORF">BVER_03621</name>
</gene>
<dbReference type="Gene3D" id="3.30.470.30">
    <property type="entry name" value="DNA ligase/mRNA capping enzyme"/>
    <property type="match status" value="2"/>
</dbReference>
<evidence type="ECO:0000259" key="1">
    <source>
        <dbReference type="Pfam" id="PF00149"/>
    </source>
</evidence>
<dbReference type="InterPro" id="IPR024028">
    <property type="entry name" value="PNKP_bac"/>
</dbReference>
<feature type="domain" description="Calcineurin-like phosphoesterase" evidence="1">
    <location>
        <begin position="182"/>
        <end position="375"/>
    </location>
</feature>
<dbReference type="InterPro" id="IPR004843">
    <property type="entry name" value="Calcineurin-like_PHP"/>
</dbReference>
<dbReference type="Gene3D" id="3.60.21.10">
    <property type="match status" value="1"/>
</dbReference>
<name>A0A0L0ME08_9BURK</name>
<evidence type="ECO:0000313" key="4">
    <source>
        <dbReference type="Proteomes" id="UP000036959"/>
    </source>
</evidence>
<dbReference type="InterPro" id="IPR029052">
    <property type="entry name" value="Metallo-depent_PP-like"/>
</dbReference>
<organism evidence="3 4">
    <name type="scientific">Candidatus Burkholderia verschuerenii</name>
    <dbReference type="NCBI Taxonomy" id="242163"/>
    <lineage>
        <taxon>Bacteria</taxon>
        <taxon>Pseudomonadati</taxon>
        <taxon>Pseudomonadota</taxon>
        <taxon>Betaproteobacteria</taxon>
        <taxon>Burkholderiales</taxon>
        <taxon>Burkholderiaceae</taxon>
        <taxon>Burkholderia</taxon>
    </lineage>
</organism>
<dbReference type="InterPro" id="IPR032380">
    <property type="entry name" value="PNKP_ligase_dom"/>
</dbReference>
<dbReference type="Pfam" id="PF00149">
    <property type="entry name" value="Metallophos"/>
    <property type="match status" value="1"/>
</dbReference>
<evidence type="ECO:0000259" key="2">
    <source>
        <dbReference type="Pfam" id="PF16542"/>
    </source>
</evidence>
<dbReference type="InterPro" id="IPR041780">
    <property type="entry name" value="MPP_PrpE-like"/>
</dbReference>
<dbReference type="GO" id="GO:0005737">
    <property type="term" value="C:cytoplasm"/>
    <property type="evidence" value="ECO:0007669"/>
    <property type="project" value="TreeGrafter"/>
</dbReference>
<dbReference type="SUPFAM" id="SSF56300">
    <property type="entry name" value="Metallo-dependent phosphatases"/>
    <property type="match status" value="1"/>
</dbReference>
<reference evidence="4" key="1">
    <citation type="submission" date="2015-06" db="EMBL/GenBank/DDBJ databases">
        <title>Comparative genomics of Burkholderia leaf nodule symbionts.</title>
        <authorList>
            <person name="Carlier A."/>
            <person name="Eberl L."/>
            <person name="Pinto-Carbo M."/>
        </authorList>
    </citation>
    <scope>NUCLEOTIDE SEQUENCE [LARGE SCALE GENOMIC DNA]</scope>
    <source>
        <strain evidence="4">UZHbot4</strain>
    </source>
</reference>
<dbReference type="GO" id="GO:0016791">
    <property type="term" value="F:phosphatase activity"/>
    <property type="evidence" value="ECO:0007669"/>
    <property type="project" value="TreeGrafter"/>
</dbReference>